<dbReference type="KEGG" id="vnx:VNE69_09083"/>
<protein>
    <submittedName>
        <fullName evidence="1">Uncharacterized protein</fullName>
    </submittedName>
</protein>
<proteinExistence type="predicted"/>
<dbReference type="Proteomes" id="UP001334084">
    <property type="component" value="Chromosome 9"/>
</dbReference>
<evidence type="ECO:0000313" key="1">
    <source>
        <dbReference type="EMBL" id="WUR04528.1"/>
    </source>
</evidence>
<evidence type="ECO:0000313" key="2">
    <source>
        <dbReference type="Proteomes" id="UP001334084"/>
    </source>
</evidence>
<sequence length="240" mass="29365">MFNLLIFFSEIFKCEHLIETNNAHSYAEPPISDKKNLLYLNLTYILQWNKYLNNPNRRFKEFFYKNDNCYFLKAIQTPVKNKNFEPRIITEIRNLKKIIIDESKNWYLNKSTRSFELSEESFKFYQNKKTLENFEKIRNFLKIYESYNIQLNETCIKIRAYSDSINHQMSFIIHDSSLDLILNFIKKVQPTKNLLNKIAQSLEILDYMIRSMPKDLKKQNRLKDLYYKLIFYLRKIYYRK</sequence>
<dbReference type="EMBL" id="CP142734">
    <property type="protein sequence ID" value="WUR04528.1"/>
    <property type="molecule type" value="Genomic_DNA"/>
</dbReference>
<dbReference type="RefSeq" id="XP_065330673.1">
    <property type="nucleotide sequence ID" value="XM_065474601.1"/>
</dbReference>
<keyword evidence="2" id="KW-1185">Reference proteome</keyword>
<name>A0AAX4JFA2_9MICR</name>
<accession>A0AAX4JFA2</accession>
<organism evidence="1 2">
    <name type="scientific">Vairimorpha necatrix</name>
    <dbReference type="NCBI Taxonomy" id="6039"/>
    <lineage>
        <taxon>Eukaryota</taxon>
        <taxon>Fungi</taxon>
        <taxon>Fungi incertae sedis</taxon>
        <taxon>Microsporidia</taxon>
        <taxon>Nosematidae</taxon>
        <taxon>Vairimorpha</taxon>
    </lineage>
</organism>
<dbReference type="AlphaFoldDB" id="A0AAX4JFA2"/>
<dbReference type="GeneID" id="90542362"/>
<gene>
    <name evidence="1" type="ORF">VNE69_09083</name>
</gene>
<reference evidence="1" key="1">
    <citation type="journal article" date="2024" name="BMC Genomics">
        <title>Functional annotation of a divergent genome using sequence and structure-based similarity.</title>
        <authorList>
            <person name="Svedberg D."/>
            <person name="Winiger R.R."/>
            <person name="Berg A."/>
            <person name="Sharma H."/>
            <person name="Tellgren-Roth C."/>
            <person name="Debrunner-Vossbrinck B.A."/>
            <person name="Vossbrinck C.R."/>
            <person name="Barandun J."/>
        </authorList>
    </citation>
    <scope>NUCLEOTIDE SEQUENCE</scope>
    <source>
        <strain evidence="1">Illinois isolate</strain>
    </source>
</reference>